<dbReference type="SMART" id="SM00317">
    <property type="entry name" value="SET"/>
    <property type="match status" value="1"/>
</dbReference>
<protein>
    <recommendedName>
        <fullName evidence="1">SET domain-containing protein</fullName>
    </recommendedName>
</protein>
<accession>A0A8H4RBQ1</accession>
<dbReference type="CDD" id="cd20071">
    <property type="entry name" value="SET_SMYD"/>
    <property type="match status" value="1"/>
</dbReference>
<dbReference type="Proteomes" id="UP000566819">
    <property type="component" value="Unassembled WGS sequence"/>
</dbReference>
<gene>
    <name evidence="2" type="ORF">G7Y89_g12916</name>
</gene>
<dbReference type="SUPFAM" id="SSF82199">
    <property type="entry name" value="SET domain"/>
    <property type="match status" value="1"/>
</dbReference>
<proteinExistence type="predicted"/>
<comment type="caution">
    <text evidence="2">The sequence shown here is derived from an EMBL/GenBank/DDBJ whole genome shotgun (WGS) entry which is preliminary data.</text>
</comment>
<evidence type="ECO:0000313" key="3">
    <source>
        <dbReference type="Proteomes" id="UP000566819"/>
    </source>
</evidence>
<organism evidence="2 3">
    <name type="scientific">Cudoniella acicularis</name>
    <dbReference type="NCBI Taxonomy" id="354080"/>
    <lineage>
        <taxon>Eukaryota</taxon>
        <taxon>Fungi</taxon>
        <taxon>Dikarya</taxon>
        <taxon>Ascomycota</taxon>
        <taxon>Pezizomycotina</taxon>
        <taxon>Leotiomycetes</taxon>
        <taxon>Helotiales</taxon>
        <taxon>Tricladiaceae</taxon>
        <taxon>Cudoniella</taxon>
    </lineage>
</organism>
<evidence type="ECO:0000259" key="1">
    <source>
        <dbReference type="PROSITE" id="PS50280"/>
    </source>
</evidence>
<sequence length="466" mass="52653">MGIDAGFDMVPRLSNGAVDRHNWQSFIKLIREHYQNDDLVEVKPNYLEFKAGEHPLLPFEGHKFLRFSSKTSGSHAKGVEEYIYTVTRVAQASFGSRVRYWNEACDEYGFYSWPEVHESFESYEQRDEPVIPTTIAQFVFGCDPLAELNLDLFEIKSLPDKGRALVARFNIAKGKRILCEKPLFTTENLSPITLMESNIATKLKTLSKTEQRQFLSLHNNFPGKHPFSGIVKTNALPCGPGAVTSGVYPTICLINHRCLPNAHNNWNSDLQRETIHAIQYIRAGDEITIPYDQGGSSSSRRTYLQNAFGFDCTCTLCSLSPPELESSDARRVQIQLLDDSIGNPDRVLNKPSDSLADGHRLLQLLDEEYQGSAGALNAKLYYDVFQICITHGDLARASVFAERGYKARVVCEGEDSPETRKVKELMGKPEGHGNFGVSMRWKITKKMVPKGLDDVEFDKWLWRQGR</sequence>
<dbReference type="PROSITE" id="PS50280">
    <property type="entry name" value="SET"/>
    <property type="match status" value="1"/>
</dbReference>
<dbReference type="Gene3D" id="2.170.270.10">
    <property type="entry name" value="SET domain"/>
    <property type="match status" value="1"/>
</dbReference>
<dbReference type="InterPro" id="IPR053185">
    <property type="entry name" value="SET_domain_protein"/>
</dbReference>
<name>A0A8H4RBQ1_9HELO</name>
<keyword evidence="3" id="KW-1185">Reference proteome</keyword>
<dbReference type="OrthoDB" id="265717at2759"/>
<reference evidence="2 3" key="1">
    <citation type="submission" date="2020-03" db="EMBL/GenBank/DDBJ databases">
        <title>Draft Genome Sequence of Cudoniella acicularis.</title>
        <authorList>
            <person name="Buettner E."/>
            <person name="Kellner H."/>
        </authorList>
    </citation>
    <scope>NUCLEOTIDE SEQUENCE [LARGE SCALE GENOMIC DNA]</scope>
    <source>
        <strain evidence="2 3">DSM 108380</strain>
    </source>
</reference>
<feature type="domain" description="SET" evidence="1">
    <location>
        <begin position="151"/>
        <end position="292"/>
    </location>
</feature>
<dbReference type="AlphaFoldDB" id="A0A8H4RBQ1"/>
<evidence type="ECO:0000313" key="2">
    <source>
        <dbReference type="EMBL" id="KAF4625252.1"/>
    </source>
</evidence>
<dbReference type="Pfam" id="PF00856">
    <property type="entry name" value="SET"/>
    <property type="match status" value="1"/>
</dbReference>
<dbReference type="PANTHER" id="PTHR47332:SF4">
    <property type="entry name" value="SET DOMAIN-CONTAINING PROTEIN 5"/>
    <property type="match status" value="1"/>
</dbReference>
<dbReference type="PANTHER" id="PTHR47332">
    <property type="entry name" value="SET DOMAIN-CONTAINING PROTEIN 5"/>
    <property type="match status" value="1"/>
</dbReference>
<dbReference type="InterPro" id="IPR001214">
    <property type="entry name" value="SET_dom"/>
</dbReference>
<dbReference type="InterPro" id="IPR046341">
    <property type="entry name" value="SET_dom_sf"/>
</dbReference>
<dbReference type="EMBL" id="JAAMPI010001426">
    <property type="protein sequence ID" value="KAF4625252.1"/>
    <property type="molecule type" value="Genomic_DNA"/>
</dbReference>